<dbReference type="Pfam" id="PF07583">
    <property type="entry name" value="PSCyt2"/>
    <property type="match status" value="1"/>
</dbReference>
<dbReference type="InterPro" id="IPR011444">
    <property type="entry name" value="DUF1549"/>
</dbReference>
<name>A0A2D0NF60_FLAN2</name>
<keyword evidence="5" id="KW-1185">Reference proteome</keyword>
<dbReference type="PROSITE" id="PS51257">
    <property type="entry name" value="PROKAR_LIPOPROTEIN"/>
    <property type="match status" value="1"/>
</dbReference>
<comment type="caution">
    <text evidence="4">The sequence shown here is derived from an EMBL/GenBank/DDBJ whole genome shotgun (WGS) entry which is preliminary data.</text>
</comment>
<dbReference type="GO" id="GO:0009055">
    <property type="term" value="F:electron transfer activity"/>
    <property type="evidence" value="ECO:0007669"/>
    <property type="project" value="InterPro"/>
</dbReference>
<reference evidence="4 5" key="1">
    <citation type="submission" date="2017-10" db="EMBL/GenBank/DDBJ databases">
        <title>The draft genome sequence of Lewinella nigricans NBRC 102662.</title>
        <authorList>
            <person name="Wang K."/>
        </authorList>
    </citation>
    <scope>NUCLEOTIDE SEQUENCE [LARGE SCALE GENOMIC DNA]</scope>
    <source>
        <strain evidence="4 5">NBRC 102662</strain>
    </source>
</reference>
<dbReference type="EMBL" id="PDUD01000011">
    <property type="protein sequence ID" value="PHN07132.1"/>
    <property type="molecule type" value="Genomic_DNA"/>
</dbReference>
<dbReference type="OrthoDB" id="9786191at2"/>
<evidence type="ECO:0000259" key="1">
    <source>
        <dbReference type="Pfam" id="PF07583"/>
    </source>
</evidence>
<dbReference type="GO" id="GO:0020037">
    <property type="term" value="F:heme binding"/>
    <property type="evidence" value="ECO:0007669"/>
    <property type="project" value="InterPro"/>
</dbReference>
<dbReference type="SUPFAM" id="SSF46626">
    <property type="entry name" value="Cytochrome c"/>
    <property type="match status" value="1"/>
</dbReference>
<protein>
    <submittedName>
        <fullName evidence="4">Chromosome segregation protein</fullName>
    </submittedName>
</protein>
<feature type="domain" description="Cytochrome C Planctomycete-type" evidence="3">
    <location>
        <begin position="51"/>
        <end position="113"/>
    </location>
</feature>
<dbReference type="Pfam" id="PF07587">
    <property type="entry name" value="PSD1"/>
    <property type="match status" value="1"/>
</dbReference>
<dbReference type="PANTHER" id="PTHR35889">
    <property type="entry name" value="CYCLOINULO-OLIGOSACCHARIDE FRUCTANOTRANSFERASE-RELATED"/>
    <property type="match status" value="1"/>
</dbReference>
<dbReference type="InterPro" id="IPR011429">
    <property type="entry name" value="Cyt_c_Planctomycete-type"/>
</dbReference>
<feature type="domain" description="DUF1549" evidence="1">
    <location>
        <begin position="162"/>
        <end position="368"/>
    </location>
</feature>
<dbReference type="Pfam" id="PF07635">
    <property type="entry name" value="PSCyt1"/>
    <property type="match status" value="1"/>
</dbReference>
<organism evidence="4 5">
    <name type="scientific">Flavilitoribacter nigricans (strain ATCC 23147 / DSM 23189 / NBRC 102662 / NCIMB 1420 / SS-2)</name>
    <name type="common">Lewinella nigricans</name>
    <dbReference type="NCBI Taxonomy" id="1122177"/>
    <lineage>
        <taxon>Bacteria</taxon>
        <taxon>Pseudomonadati</taxon>
        <taxon>Bacteroidota</taxon>
        <taxon>Saprospiria</taxon>
        <taxon>Saprospirales</taxon>
        <taxon>Lewinellaceae</taxon>
        <taxon>Flavilitoribacter</taxon>
    </lineage>
</organism>
<dbReference type="AlphaFoldDB" id="A0A2D0NF60"/>
<dbReference type="InterPro" id="IPR022655">
    <property type="entry name" value="DUF1553"/>
</dbReference>
<evidence type="ECO:0000259" key="2">
    <source>
        <dbReference type="Pfam" id="PF07587"/>
    </source>
</evidence>
<accession>A0A2D0NF60</accession>
<sequence length="843" mass="95542">MKPGRLLHLFACMLITACTPGLPEAVEEAYGQLPEKIDFNFHVRPILSDNCYACHGPDAKARKADLRLDLEETAFAALKNGPGYALVAGHPLQSDAIRRILTDDPETVMPPPESNMQLTPLQQATLVKWLEQGGEWKPHWSFIPPEKAPLPSVEHADRVQNPIDHFVLAELERAGRSFSERASRESLIRRVSLDLTGLPPRPSEVDAFLQDNAPGAFERVVDRLLASSKFGERWAWDWMDAARYADTNGFQGDPERKMWPWRDWVIRAFNENMPYDQFTVEQLAGDLLPDATTEQILATAFNRNHMYNGEGGRIPEETRVENVFDRVETTGAVWLGLTLNCSRCHDHKFDPITQKEYYQFFDYFNQTSEEGLNGGGRIPPVLDLSPPADRAKVEALQAFVEQLGDEVTTYESEIFPRETGPASESPAAADLNGDNVYALSYPPVKRSTYYLGLLIGHYRDRDPKYTEMLTELRTAMNDKNRQSAQNLQVMVMDELPEARPTFVLQRGSYDQPLEAVRRDVPEVLPALPDERTFDRLELARWLVDDKNPLTARVTVNRFWQTFFGQGLVKTPEDFGAQGAKPSHPALLDWLAVQFRESGWDIKALCKLMVMSATYQQTSKVDPELLEFDPNNELLGRGPRYRLPSWMLRDQALFLSGLLRDSIGGPPVKPYQPEGIWAEATFGQKRYQRDSGADLYRRTLYTFWRRIVGPTMLFDNSARQVCAVKPLLTNSPQHALTTLNEVAYVEAARVMAERVLAEQERGADPLEYAFRLATSRYPRAAEKKILLDRLHQFRQAFIDDPEAAGELMTVGEYRSETPPASVDQAAFAALCLMILNLDETLNKQ</sequence>
<proteinExistence type="predicted"/>
<dbReference type="Proteomes" id="UP000223913">
    <property type="component" value="Unassembled WGS sequence"/>
</dbReference>
<dbReference type="PANTHER" id="PTHR35889:SF3">
    <property type="entry name" value="F-BOX DOMAIN-CONTAINING PROTEIN"/>
    <property type="match status" value="1"/>
</dbReference>
<evidence type="ECO:0000259" key="3">
    <source>
        <dbReference type="Pfam" id="PF07635"/>
    </source>
</evidence>
<feature type="domain" description="DUF1553" evidence="2">
    <location>
        <begin position="534"/>
        <end position="786"/>
    </location>
</feature>
<dbReference type="InterPro" id="IPR036909">
    <property type="entry name" value="Cyt_c-like_dom_sf"/>
</dbReference>
<evidence type="ECO:0000313" key="4">
    <source>
        <dbReference type="EMBL" id="PHN07132.1"/>
    </source>
</evidence>
<dbReference type="RefSeq" id="WP_099149467.1">
    <property type="nucleotide sequence ID" value="NZ_PDUD01000011.1"/>
</dbReference>
<evidence type="ECO:0000313" key="5">
    <source>
        <dbReference type="Proteomes" id="UP000223913"/>
    </source>
</evidence>
<gene>
    <name evidence="4" type="ORF">CRP01_07845</name>
</gene>